<comment type="similarity">
    <text evidence="1">Belongs to the GMC oxidoreductase family.</text>
</comment>
<dbReference type="EMBL" id="ML996097">
    <property type="protein sequence ID" value="KAF2741449.1"/>
    <property type="molecule type" value="Genomic_DNA"/>
</dbReference>
<dbReference type="PIRSF" id="PIRSF000137">
    <property type="entry name" value="Alcohol_oxidase"/>
    <property type="match status" value="1"/>
</dbReference>
<keyword evidence="2" id="KW-0274">FAD</keyword>
<feature type="domain" description="Glucose-methanol-choline oxidoreductase C-terminal" evidence="4">
    <location>
        <begin position="364"/>
        <end position="501"/>
    </location>
</feature>
<dbReference type="PANTHER" id="PTHR11552">
    <property type="entry name" value="GLUCOSE-METHANOL-CHOLINE GMC OXIDOREDUCTASE"/>
    <property type="match status" value="1"/>
</dbReference>
<reference evidence="5" key="1">
    <citation type="journal article" date="2020" name="Stud. Mycol.">
        <title>101 Dothideomycetes genomes: a test case for predicting lifestyles and emergence of pathogens.</title>
        <authorList>
            <person name="Haridas S."/>
            <person name="Albert R."/>
            <person name="Binder M."/>
            <person name="Bloem J."/>
            <person name="Labutti K."/>
            <person name="Salamov A."/>
            <person name="Andreopoulos B."/>
            <person name="Baker S."/>
            <person name="Barry K."/>
            <person name="Bills G."/>
            <person name="Bluhm B."/>
            <person name="Cannon C."/>
            <person name="Castanera R."/>
            <person name="Culley D."/>
            <person name="Daum C."/>
            <person name="Ezra D."/>
            <person name="Gonzalez J."/>
            <person name="Henrissat B."/>
            <person name="Kuo A."/>
            <person name="Liang C."/>
            <person name="Lipzen A."/>
            <person name="Lutzoni F."/>
            <person name="Magnuson J."/>
            <person name="Mondo S."/>
            <person name="Nolan M."/>
            <person name="Ohm R."/>
            <person name="Pangilinan J."/>
            <person name="Park H.-J."/>
            <person name="Ramirez L."/>
            <person name="Alfaro M."/>
            <person name="Sun H."/>
            <person name="Tritt A."/>
            <person name="Yoshinaga Y."/>
            <person name="Zwiers L.-H."/>
            <person name="Turgeon B."/>
            <person name="Goodwin S."/>
            <person name="Spatafora J."/>
            <person name="Crous P."/>
            <person name="Grigoriev I."/>
        </authorList>
    </citation>
    <scope>NUCLEOTIDE SEQUENCE</scope>
    <source>
        <strain evidence="5">CBS 125425</strain>
    </source>
</reference>
<comment type="cofactor">
    <cofactor evidence="2">
        <name>FAD</name>
        <dbReference type="ChEBI" id="CHEBI:57692"/>
    </cofactor>
</comment>
<keyword evidence="2" id="KW-0285">Flavoprotein</keyword>
<dbReference type="GO" id="GO:0050660">
    <property type="term" value="F:flavin adenine dinucleotide binding"/>
    <property type="evidence" value="ECO:0007669"/>
    <property type="project" value="InterPro"/>
</dbReference>
<protein>
    <submittedName>
        <fullName evidence="5">Alcohol oxidase</fullName>
    </submittedName>
</protein>
<dbReference type="GO" id="GO:0016614">
    <property type="term" value="F:oxidoreductase activity, acting on CH-OH group of donors"/>
    <property type="evidence" value="ECO:0007669"/>
    <property type="project" value="InterPro"/>
</dbReference>
<gene>
    <name evidence="5" type="ORF">EJ04DRAFT_507252</name>
</gene>
<sequence length="512" mass="55936">MFSMASRQDLDNWKELGNPGWGFDDLAPYYRKFETYNSSSESLAAKINDKYVDPQLRGTNGPIKISFCDSDFQWQQDAWPKTCLAAGYPIPKDPRTGSGVGGFNQLTTVDPKTMQRSYSTREYYEPNASRPNLTVLTEALVAKIELEKQNSGDASATGVQFIKNDSTYTVKANKEVIISGGVINSPQILELSGIGAKAVLEKAGVQAIVENPGVGENLNDHTATVLGYAVKDEFPTAEVIFRNPEVAQQAMQAYMEHKAGPFANPTTPVAFVPLKTIDPNLSDPEKHIQSLLAEYEKTHPGSDPAGRNKILGRQLLDPNEAVVQLVLVAVGADIEHLDSPSKIFMHDKPGNWASLAVCSTRSLSRGSIHIKSSNPEEYPTIDPAYFENPMDLDMIARSLLHASTLANYEPLLSKLRTDEKGDLITDPPVPKTLDEAREVVRKQTVTEYHPIGTCAMVPRSKGGVVDSDCKVYGTTNVRVVDASIFPTHVQGNIVSLVYAVAEKAADVIKGRL</sequence>
<dbReference type="InterPro" id="IPR007867">
    <property type="entry name" value="GMC_OxRtase_C"/>
</dbReference>
<dbReference type="PANTHER" id="PTHR11552:SF210">
    <property type="entry name" value="GLUCOSE-METHANOL-CHOLINE OXIDOREDUCTASE N-TERMINAL DOMAIN-CONTAINING PROTEIN-RELATED"/>
    <property type="match status" value="1"/>
</dbReference>
<evidence type="ECO:0000256" key="2">
    <source>
        <dbReference type="PIRSR" id="PIRSR000137-2"/>
    </source>
</evidence>
<evidence type="ECO:0000259" key="4">
    <source>
        <dbReference type="Pfam" id="PF05199"/>
    </source>
</evidence>
<dbReference type="Gene3D" id="3.50.50.60">
    <property type="entry name" value="FAD/NAD(P)-binding domain"/>
    <property type="match status" value="1"/>
</dbReference>
<feature type="binding site" evidence="2">
    <location>
        <position position="141"/>
    </location>
    <ligand>
        <name>FAD</name>
        <dbReference type="ChEBI" id="CHEBI:57692"/>
    </ligand>
</feature>
<dbReference type="InterPro" id="IPR036188">
    <property type="entry name" value="FAD/NAD-bd_sf"/>
</dbReference>
<dbReference type="AlphaFoldDB" id="A0A9P4V7Y8"/>
<name>A0A9P4V7Y8_9PLEO</name>
<dbReference type="InterPro" id="IPR000172">
    <property type="entry name" value="GMC_OxRdtase_N"/>
</dbReference>
<feature type="domain" description="Glucose-methanol-choline oxidoreductase N-terminal" evidence="3">
    <location>
        <begin position="5"/>
        <end position="222"/>
    </location>
</feature>
<dbReference type="Pfam" id="PF05199">
    <property type="entry name" value="GMC_oxred_C"/>
    <property type="match status" value="1"/>
</dbReference>
<evidence type="ECO:0000313" key="5">
    <source>
        <dbReference type="EMBL" id="KAF2741449.1"/>
    </source>
</evidence>
<dbReference type="SUPFAM" id="SSF51905">
    <property type="entry name" value="FAD/NAD(P)-binding domain"/>
    <property type="match status" value="1"/>
</dbReference>
<evidence type="ECO:0000313" key="6">
    <source>
        <dbReference type="Proteomes" id="UP000799444"/>
    </source>
</evidence>
<proteinExistence type="inferred from homology"/>
<dbReference type="Proteomes" id="UP000799444">
    <property type="component" value="Unassembled WGS sequence"/>
</dbReference>
<evidence type="ECO:0000256" key="1">
    <source>
        <dbReference type="ARBA" id="ARBA00010790"/>
    </source>
</evidence>
<keyword evidence="6" id="KW-1185">Reference proteome</keyword>
<dbReference type="Gene3D" id="3.30.560.10">
    <property type="entry name" value="Glucose Oxidase, domain 3"/>
    <property type="match status" value="1"/>
</dbReference>
<dbReference type="Pfam" id="PF00732">
    <property type="entry name" value="GMC_oxred_N"/>
    <property type="match status" value="1"/>
</dbReference>
<dbReference type="SUPFAM" id="SSF54373">
    <property type="entry name" value="FAD-linked reductases, C-terminal domain"/>
    <property type="match status" value="1"/>
</dbReference>
<comment type="caution">
    <text evidence="5">The sequence shown here is derived from an EMBL/GenBank/DDBJ whole genome shotgun (WGS) entry which is preliminary data.</text>
</comment>
<dbReference type="OrthoDB" id="269227at2759"/>
<accession>A0A9P4V7Y8</accession>
<organism evidence="5 6">
    <name type="scientific">Polyplosphaeria fusca</name>
    <dbReference type="NCBI Taxonomy" id="682080"/>
    <lineage>
        <taxon>Eukaryota</taxon>
        <taxon>Fungi</taxon>
        <taxon>Dikarya</taxon>
        <taxon>Ascomycota</taxon>
        <taxon>Pezizomycotina</taxon>
        <taxon>Dothideomycetes</taxon>
        <taxon>Pleosporomycetidae</taxon>
        <taxon>Pleosporales</taxon>
        <taxon>Tetraplosphaeriaceae</taxon>
        <taxon>Polyplosphaeria</taxon>
    </lineage>
</organism>
<evidence type="ECO:0000259" key="3">
    <source>
        <dbReference type="Pfam" id="PF00732"/>
    </source>
</evidence>
<dbReference type="InterPro" id="IPR012132">
    <property type="entry name" value="GMC_OxRdtase"/>
</dbReference>